<feature type="domain" description="LysM" evidence="5">
    <location>
        <begin position="195"/>
        <end position="239"/>
    </location>
</feature>
<dbReference type="Pfam" id="PF23472">
    <property type="entry name" value="LysM2_CERK1_LYK3_4_5"/>
    <property type="match status" value="1"/>
</dbReference>
<accession>A0A8T0XBU4</accession>
<dbReference type="InterPro" id="IPR056562">
    <property type="entry name" value="LysM2_CERK1_LYK3_4_5"/>
</dbReference>
<dbReference type="PANTHER" id="PTHR45927:SF6">
    <property type="entry name" value="PROTEIN LYK5"/>
    <property type="match status" value="1"/>
</dbReference>
<dbReference type="InterPro" id="IPR018392">
    <property type="entry name" value="LysM"/>
</dbReference>
<dbReference type="InterPro" id="IPR052611">
    <property type="entry name" value="Plant_RLK_LysM"/>
</dbReference>
<dbReference type="PANTHER" id="PTHR45927">
    <property type="entry name" value="LYSM-DOMAIN RECEPTOR-LIKE KINASE-RELATED"/>
    <property type="match status" value="1"/>
</dbReference>
<dbReference type="InterPro" id="IPR001245">
    <property type="entry name" value="Ser-Thr/Tyr_kinase_cat_dom"/>
</dbReference>
<name>A0A8T0XBU4_PANVG</name>
<evidence type="ECO:0000256" key="2">
    <source>
        <dbReference type="SAM" id="Phobius"/>
    </source>
</evidence>
<proteinExistence type="predicted"/>
<comment type="caution">
    <text evidence="6">The sequence shown here is derived from an EMBL/GenBank/DDBJ whole genome shotgun (WGS) entry which is preliminary data.</text>
</comment>
<evidence type="ECO:0000313" key="7">
    <source>
        <dbReference type="Proteomes" id="UP000823388"/>
    </source>
</evidence>
<feature type="signal peptide" evidence="3">
    <location>
        <begin position="1"/>
        <end position="24"/>
    </location>
</feature>
<dbReference type="InterPro" id="IPR056563">
    <property type="entry name" value="LysM3_LYK4_5"/>
</dbReference>
<dbReference type="Gene3D" id="3.30.200.20">
    <property type="entry name" value="Phosphorylase Kinase, domain 1"/>
    <property type="match status" value="1"/>
</dbReference>
<feature type="compositionally biased region" description="Pro residues" evidence="1">
    <location>
        <begin position="247"/>
        <end position="264"/>
    </location>
</feature>
<keyword evidence="7" id="KW-1185">Reference proteome</keyword>
<dbReference type="InterPro" id="IPR056561">
    <property type="entry name" value="NFP_LYK_LysM1"/>
</dbReference>
<evidence type="ECO:0000256" key="1">
    <source>
        <dbReference type="SAM" id="MobiDB-lite"/>
    </source>
</evidence>
<sequence>MPPPRPPGLPVAALLLLLAAAAPAREQQEYEANKQNNCYATNASSVLGYVCNATTASARACDSYLVFRASPPLYASPVSISYLLNASVPATAAATGVRAVSPLAPSRLALAPVPCACTPGGYFQRNASYTIQFAGETYFILANLTYQGLTSCQALIAQNPLHDSRGLVEGNNLTVPLRCACPSPAQAARGVRHLLSYLVTWSDDVASIAARFRVLARDVLDANSLDADQIIFPFTTLLIPLRGPPTPDMLASPAPPPAPTPPAPSGGSGSGKWIGVGVGVGCGALALAGILGLLLLRARRRRQQRFGDGESGRKGKVVLDMSSSAEYGALASGKQTTNTTTSSSSLVASDVRGAVEALTVYNGEVGILIRVNHSCLVRLSGLCVHRGDTYLVFEFAENGALSDWLHGGGGHTLRWRQRVQVASNVLLDADLRAKVSSFGLARAVTAADGGAQLTRHVVGTQGYLAPEYLEHGLITHKLDVFAFGVILLELLSWKEAAFADAETGEEALLWEAAEAALVADGGEGVDRAKVRAFADPRLHGDYPVDLALAVAALALRCVAREPRVRPAMIEVFVSLSAVYNSTLDWDPSDYGTSGSSMIGR</sequence>
<reference evidence="6" key="1">
    <citation type="submission" date="2020-05" db="EMBL/GenBank/DDBJ databases">
        <title>WGS assembly of Panicum virgatum.</title>
        <authorList>
            <person name="Lovell J.T."/>
            <person name="Jenkins J."/>
            <person name="Shu S."/>
            <person name="Juenger T.E."/>
            <person name="Schmutz J."/>
        </authorList>
    </citation>
    <scope>NUCLEOTIDE SEQUENCE</scope>
    <source>
        <strain evidence="6">AP13</strain>
    </source>
</reference>
<dbReference type="InterPro" id="IPR000719">
    <property type="entry name" value="Prot_kinase_dom"/>
</dbReference>
<keyword evidence="2" id="KW-0812">Transmembrane</keyword>
<feature type="transmembrane region" description="Helical" evidence="2">
    <location>
        <begin position="273"/>
        <end position="296"/>
    </location>
</feature>
<keyword evidence="3" id="KW-0732">Signal</keyword>
<dbReference type="EMBL" id="CM029037">
    <property type="protein sequence ID" value="KAG2656587.1"/>
    <property type="molecule type" value="Genomic_DNA"/>
</dbReference>
<dbReference type="PROSITE" id="PS51782">
    <property type="entry name" value="LYSM"/>
    <property type="match status" value="1"/>
</dbReference>
<feature type="domain" description="Protein kinase" evidence="4">
    <location>
        <begin position="300"/>
        <end position="583"/>
    </location>
</feature>
<dbReference type="InterPro" id="IPR011009">
    <property type="entry name" value="Kinase-like_dom_sf"/>
</dbReference>
<feature type="region of interest" description="Disordered" evidence="1">
    <location>
        <begin position="247"/>
        <end position="269"/>
    </location>
</feature>
<feature type="chain" id="PRO_5035888184" evidence="3">
    <location>
        <begin position="25"/>
        <end position="600"/>
    </location>
</feature>
<evidence type="ECO:0000259" key="4">
    <source>
        <dbReference type="PROSITE" id="PS50011"/>
    </source>
</evidence>
<evidence type="ECO:0000313" key="6">
    <source>
        <dbReference type="EMBL" id="KAG2656587.1"/>
    </source>
</evidence>
<dbReference type="Gene3D" id="1.10.510.10">
    <property type="entry name" value="Transferase(Phosphotransferase) domain 1"/>
    <property type="match status" value="1"/>
</dbReference>
<dbReference type="Pfam" id="PF23473">
    <property type="entry name" value="LysM3_LYK4_5"/>
    <property type="match status" value="1"/>
</dbReference>
<evidence type="ECO:0000259" key="5">
    <source>
        <dbReference type="PROSITE" id="PS51782"/>
    </source>
</evidence>
<dbReference type="Pfam" id="PF23446">
    <property type="entry name" value="LysM1_NFP_LYK"/>
    <property type="match status" value="1"/>
</dbReference>
<evidence type="ECO:0000256" key="3">
    <source>
        <dbReference type="SAM" id="SignalP"/>
    </source>
</evidence>
<dbReference type="PROSITE" id="PS50011">
    <property type="entry name" value="PROTEIN_KINASE_DOM"/>
    <property type="match status" value="1"/>
</dbReference>
<dbReference type="AlphaFoldDB" id="A0A8T0XBU4"/>
<dbReference type="GO" id="GO:0005886">
    <property type="term" value="C:plasma membrane"/>
    <property type="evidence" value="ECO:0007669"/>
    <property type="project" value="UniProtKB-ARBA"/>
</dbReference>
<dbReference type="SUPFAM" id="SSF56112">
    <property type="entry name" value="Protein kinase-like (PK-like)"/>
    <property type="match status" value="1"/>
</dbReference>
<protein>
    <submittedName>
        <fullName evidence="6">Uncharacterized protein</fullName>
    </submittedName>
</protein>
<dbReference type="Proteomes" id="UP000823388">
    <property type="component" value="Chromosome 1K"/>
</dbReference>
<organism evidence="6 7">
    <name type="scientific">Panicum virgatum</name>
    <name type="common">Blackwell switchgrass</name>
    <dbReference type="NCBI Taxonomy" id="38727"/>
    <lineage>
        <taxon>Eukaryota</taxon>
        <taxon>Viridiplantae</taxon>
        <taxon>Streptophyta</taxon>
        <taxon>Embryophyta</taxon>
        <taxon>Tracheophyta</taxon>
        <taxon>Spermatophyta</taxon>
        <taxon>Magnoliopsida</taxon>
        <taxon>Liliopsida</taxon>
        <taxon>Poales</taxon>
        <taxon>Poaceae</taxon>
        <taxon>PACMAD clade</taxon>
        <taxon>Panicoideae</taxon>
        <taxon>Panicodae</taxon>
        <taxon>Paniceae</taxon>
        <taxon>Panicinae</taxon>
        <taxon>Panicum</taxon>
        <taxon>Panicum sect. Hiantes</taxon>
    </lineage>
</organism>
<dbReference type="GO" id="GO:0004672">
    <property type="term" value="F:protein kinase activity"/>
    <property type="evidence" value="ECO:0007669"/>
    <property type="project" value="InterPro"/>
</dbReference>
<dbReference type="Pfam" id="PF07714">
    <property type="entry name" value="PK_Tyr_Ser-Thr"/>
    <property type="match status" value="1"/>
</dbReference>
<keyword evidence="2" id="KW-1133">Transmembrane helix</keyword>
<gene>
    <name evidence="6" type="ORF">PVAP13_1KG095700</name>
</gene>
<keyword evidence="2" id="KW-0472">Membrane</keyword>
<dbReference type="GO" id="GO:0005524">
    <property type="term" value="F:ATP binding"/>
    <property type="evidence" value="ECO:0007669"/>
    <property type="project" value="InterPro"/>
</dbReference>
<dbReference type="Pfam" id="PF00069">
    <property type="entry name" value="Pkinase"/>
    <property type="match status" value="1"/>
</dbReference>